<feature type="compositionally biased region" description="Polar residues" evidence="1">
    <location>
        <begin position="79"/>
        <end position="92"/>
    </location>
</feature>
<protein>
    <submittedName>
        <fullName evidence="3">Uncharacterized protein</fullName>
    </submittedName>
</protein>
<reference evidence="4" key="2">
    <citation type="submission" date="2013-04" db="EMBL/GenBank/DDBJ databases">
        <title>Genomic mechanisms accounting for the adaptation to parasitism in nematode-trapping fungi.</title>
        <authorList>
            <person name="Ahren D.G."/>
        </authorList>
    </citation>
    <scope>NUCLEOTIDE SEQUENCE [LARGE SCALE GENOMIC DNA]</scope>
    <source>
        <strain evidence="4">CBS 200.50</strain>
    </source>
</reference>
<feature type="compositionally biased region" description="Polar residues" evidence="1">
    <location>
        <begin position="196"/>
        <end position="205"/>
    </location>
</feature>
<dbReference type="Proteomes" id="UP000015100">
    <property type="component" value="Unassembled WGS sequence"/>
</dbReference>
<dbReference type="AlphaFoldDB" id="S8ALJ8"/>
<keyword evidence="2" id="KW-0732">Signal</keyword>
<dbReference type="HOGENOM" id="CLU_860575_0_0_1"/>
<comment type="caution">
    <text evidence="3">The sequence shown here is derived from an EMBL/GenBank/DDBJ whole genome shotgun (WGS) entry which is preliminary data.</text>
</comment>
<feature type="compositionally biased region" description="Low complexity" evidence="1">
    <location>
        <begin position="93"/>
        <end position="143"/>
    </location>
</feature>
<gene>
    <name evidence="3" type="ORF">H072_2245</name>
</gene>
<evidence type="ECO:0000256" key="2">
    <source>
        <dbReference type="SAM" id="SignalP"/>
    </source>
</evidence>
<feature type="chain" id="PRO_5004560722" evidence="2">
    <location>
        <begin position="27"/>
        <end position="323"/>
    </location>
</feature>
<name>S8ALJ8_DACHA</name>
<feature type="compositionally biased region" description="Polar residues" evidence="1">
    <location>
        <begin position="146"/>
        <end position="178"/>
    </location>
</feature>
<reference evidence="3 4" key="1">
    <citation type="journal article" date="2013" name="PLoS Genet.">
        <title>Genomic mechanisms accounting for the adaptation to parasitism in nematode-trapping fungi.</title>
        <authorList>
            <person name="Meerupati T."/>
            <person name="Andersson K.M."/>
            <person name="Friman E."/>
            <person name="Kumar D."/>
            <person name="Tunlid A."/>
            <person name="Ahren D."/>
        </authorList>
    </citation>
    <scope>NUCLEOTIDE SEQUENCE [LARGE SCALE GENOMIC DNA]</scope>
    <source>
        <strain evidence="3 4">CBS 200.50</strain>
    </source>
</reference>
<keyword evidence="4" id="KW-1185">Reference proteome</keyword>
<sequence length="323" mass="32884">MRRADSIANAVLLVLLALTLAPLSHASVYAVADGVNSNALEKLKALKRSEQRPYHAVLRGPLNLLKRQDIPQPDPSPPTDLNTPSNTSSTAFPDTTSQTSSPATTTTIDTSSITSQEKTSTPDGSSSSPCSVSPEPSVTSEPPVANPTSSASDGTPTAPSSGTDLPSSPADTSSNSQVPSSIREPSSSPPGPGRPNQETSSTGTSPGPVVSETPTGGLSTTGTSNPSTESVRTTLDVSAKSAFTSPYSTSTVTLPNGAVSTVTQYLVVIPTTSPTRAQNPEESQTMSGTASLHTNGASHLYNPKHSSVAALVAVLGYIGAVLF</sequence>
<dbReference type="OrthoDB" id="5427987at2759"/>
<dbReference type="OMA" id="IYAMADG"/>
<evidence type="ECO:0000256" key="1">
    <source>
        <dbReference type="SAM" id="MobiDB-lite"/>
    </source>
</evidence>
<dbReference type="EMBL" id="AQGS01000066">
    <property type="protein sequence ID" value="EPS43774.1"/>
    <property type="molecule type" value="Genomic_DNA"/>
</dbReference>
<evidence type="ECO:0000313" key="3">
    <source>
        <dbReference type="EMBL" id="EPS43774.1"/>
    </source>
</evidence>
<accession>S8ALJ8</accession>
<proteinExistence type="predicted"/>
<organism evidence="3 4">
    <name type="scientific">Dactylellina haptotyla (strain CBS 200.50)</name>
    <name type="common">Nematode-trapping fungus</name>
    <name type="synonym">Monacrosporium haptotylum</name>
    <dbReference type="NCBI Taxonomy" id="1284197"/>
    <lineage>
        <taxon>Eukaryota</taxon>
        <taxon>Fungi</taxon>
        <taxon>Dikarya</taxon>
        <taxon>Ascomycota</taxon>
        <taxon>Pezizomycotina</taxon>
        <taxon>Orbiliomycetes</taxon>
        <taxon>Orbiliales</taxon>
        <taxon>Orbiliaceae</taxon>
        <taxon>Dactylellina</taxon>
    </lineage>
</organism>
<feature type="region of interest" description="Disordered" evidence="1">
    <location>
        <begin position="60"/>
        <end position="233"/>
    </location>
</feature>
<feature type="signal peptide" evidence="2">
    <location>
        <begin position="1"/>
        <end position="26"/>
    </location>
</feature>
<dbReference type="STRING" id="1284197.S8ALJ8"/>
<feature type="compositionally biased region" description="Low complexity" evidence="1">
    <location>
        <begin position="213"/>
        <end position="228"/>
    </location>
</feature>
<evidence type="ECO:0000313" key="4">
    <source>
        <dbReference type="Proteomes" id="UP000015100"/>
    </source>
</evidence>